<feature type="domain" description="HTH deoR-type" evidence="5">
    <location>
        <begin position="4"/>
        <end position="71"/>
    </location>
</feature>
<feature type="domain" description="PRD" evidence="8">
    <location>
        <begin position="311"/>
        <end position="416"/>
    </location>
</feature>
<reference evidence="9 10" key="1">
    <citation type="journal article" date="2014" name="Genome Announc.">
        <title>Draft Genome Sequence of Geobacillus icigianus Strain G1w1T Isolated from Hot Springs in the Valley of Geysers, Kamchatka (Russian Federation).</title>
        <authorList>
            <person name="Bryanskaya A.V."/>
            <person name="Rozanov A.S."/>
            <person name="Logacheva M.D."/>
            <person name="Kotenko A.V."/>
            <person name="Peltek S.E."/>
        </authorList>
    </citation>
    <scope>NUCLEOTIDE SEQUENCE [LARGE SCALE GENOMIC DNA]</scope>
    <source>
        <strain evidence="9 10">G1w1</strain>
    </source>
</reference>
<keyword evidence="2" id="KW-0677">Repeat</keyword>
<evidence type="ECO:0000259" key="8">
    <source>
        <dbReference type="PROSITE" id="PS51372"/>
    </source>
</evidence>
<dbReference type="InterPro" id="IPR036390">
    <property type="entry name" value="WH_DNA-bd_sf"/>
</dbReference>
<feature type="domain" description="PRD" evidence="8">
    <location>
        <begin position="201"/>
        <end position="306"/>
    </location>
</feature>
<dbReference type="InterPro" id="IPR013196">
    <property type="entry name" value="HTH_11"/>
</dbReference>
<dbReference type="Gene3D" id="3.40.930.10">
    <property type="entry name" value="Mannitol-specific EII, Chain A"/>
    <property type="match status" value="1"/>
</dbReference>
<keyword evidence="3" id="KW-0805">Transcription regulation</keyword>
<keyword evidence="4" id="KW-0804">Transcription</keyword>
<evidence type="ECO:0000256" key="4">
    <source>
        <dbReference type="ARBA" id="ARBA00023163"/>
    </source>
</evidence>
<sequence>MYVSARERKLLERLLADDREMTVGELAEELNVSARTVHRDLQGLESVLRRYGLELVKKAGVGIRVIGEKKQKQALAVELLHLSHHEYTPEERQLMILIALLEADEPVKLVSLANDLNVTVATVSLDLDKLEKTVEAYGLSLIRKRGYGVELTGSESAKRRLIGELLFRHVDEHEFLALMKETIQRRPDDPLDTVAEKLLGLVDRKKLAVIEQQIAQVKETFPFTMADSSYIAFVVHLALAIERIRRGEAIHFDLRDLQALQATREHEIAEMLAESLERAFGIDIPKEEIGYMTMHLMGAKWRSRQGMLAEEPSLAVGMKAQQLIRFVSRELGVDLSADRTLYEDLVVHLKPALYRLEHGMGVANPLLDPIKQDYAELFAIVAAGTKQLFGDVSVPEEEIGYLVLHFAAALMREKKGWRALVICSSGLGTAKILATRLKKEIPDITVIEQASVFEWKTKDVSAYDLIISTVPLAEERGPYFIVSPMLREEEARAIRTFLERKSATVAKPVERGQDAQPNRQTLKTMKAIGRISETIVGMLEGFSLQVVKHRTVHGLLSDACRRLEQSGVIVDAEAVIGELRRRESLGGLGVPDTPLALYHARSFAVLRPSLTMYRLDEPQTVVGMDGNPMEINTVVLLLGPADADEATLAVLSHISSLLVKDEQSIAVLAHGDEEQVYSLISTHLEQFFDHYWTSTKE</sequence>
<proteinExistence type="predicted"/>
<dbReference type="InterPro" id="IPR001034">
    <property type="entry name" value="DeoR_HTH"/>
</dbReference>
<evidence type="ECO:0000313" key="9">
    <source>
        <dbReference type="EMBL" id="MEB3751759.1"/>
    </source>
</evidence>
<dbReference type="InterPro" id="IPR002178">
    <property type="entry name" value="PTS_EIIA_type-2_dom"/>
</dbReference>
<dbReference type="InterPro" id="IPR013011">
    <property type="entry name" value="PTS_EIIB_2"/>
</dbReference>
<dbReference type="SUPFAM" id="SSF55804">
    <property type="entry name" value="Phoshotransferase/anion transport protein"/>
    <property type="match status" value="1"/>
</dbReference>
<dbReference type="InterPro" id="IPR036388">
    <property type="entry name" value="WH-like_DNA-bd_sf"/>
</dbReference>
<feature type="domain" description="PTS EIIA type-2" evidence="6">
    <location>
        <begin position="533"/>
        <end position="683"/>
    </location>
</feature>
<dbReference type="Pfam" id="PF00874">
    <property type="entry name" value="PRD"/>
    <property type="match status" value="2"/>
</dbReference>
<dbReference type="Pfam" id="PF08279">
    <property type="entry name" value="HTH_11"/>
    <property type="match status" value="2"/>
</dbReference>
<evidence type="ECO:0000256" key="1">
    <source>
        <dbReference type="ARBA" id="ARBA00022679"/>
    </source>
</evidence>
<dbReference type="Gene3D" id="3.40.50.2300">
    <property type="match status" value="1"/>
</dbReference>
<dbReference type="InterPro" id="IPR011608">
    <property type="entry name" value="PRD"/>
</dbReference>
<dbReference type="CDD" id="cd05568">
    <property type="entry name" value="PTS_IIB_bgl_like"/>
    <property type="match status" value="1"/>
</dbReference>
<organism evidence="9 10">
    <name type="scientific">Geobacillus icigianus</name>
    <dbReference type="NCBI Taxonomy" id="1430331"/>
    <lineage>
        <taxon>Bacteria</taxon>
        <taxon>Bacillati</taxon>
        <taxon>Bacillota</taxon>
        <taxon>Bacilli</taxon>
        <taxon>Bacillales</taxon>
        <taxon>Anoxybacillaceae</taxon>
        <taxon>Geobacillus</taxon>
    </lineage>
</organism>
<keyword evidence="1" id="KW-0808">Transferase</keyword>
<dbReference type="SUPFAM" id="SSF46785">
    <property type="entry name" value="Winged helix' DNA-binding domain"/>
    <property type="match status" value="2"/>
</dbReference>
<dbReference type="InterPro" id="IPR036634">
    <property type="entry name" value="PRD_sf"/>
</dbReference>
<evidence type="ECO:0000256" key="3">
    <source>
        <dbReference type="ARBA" id="ARBA00023015"/>
    </source>
</evidence>
<evidence type="ECO:0000313" key="10">
    <source>
        <dbReference type="Proteomes" id="UP000029267"/>
    </source>
</evidence>
<feature type="domain" description="PTS EIIB type-2" evidence="7">
    <location>
        <begin position="417"/>
        <end position="506"/>
    </location>
</feature>
<evidence type="ECO:0000259" key="7">
    <source>
        <dbReference type="PROSITE" id="PS51099"/>
    </source>
</evidence>
<dbReference type="Gene3D" id="1.10.10.10">
    <property type="entry name" value="Winged helix-like DNA-binding domain superfamily/Winged helix DNA-binding domain"/>
    <property type="match status" value="2"/>
</dbReference>
<gene>
    <name evidence="9" type="ORF">EP10_002614</name>
</gene>
<dbReference type="PROSITE" id="PS51099">
    <property type="entry name" value="PTS_EIIB_TYPE_2"/>
    <property type="match status" value="1"/>
</dbReference>
<dbReference type="PROSITE" id="PS51000">
    <property type="entry name" value="HTH_DEOR_2"/>
    <property type="match status" value="1"/>
</dbReference>
<dbReference type="PANTHER" id="PTHR30185:SF18">
    <property type="entry name" value="TRANSCRIPTIONAL REGULATOR MTLR"/>
    <property type="match status" value="1"/>
</dbReference>
<dbReference type="Proteomes" id="UP000029267">
    <property type="component" value="Unassembled WGS sequence"/>
</dbReference>
<protein>
    <submittedName>
        <fullName evidence="9">Transcriptional regulator MtlR</fullName>
    </submittedName>
</protein>
<evidence type="ECO:0000256" key="2">
    <source>
        <dbReference type="ARBA" id="ARBA00022737"/>
    </source>
</evidence>
<dbReference type="PROSITE" id="PS51372">
    <property type="entry name" value="PRD_2"/>
    <property type="match status" value="2"/>
</dbReference>
<dbReference type="Gene3D" id="1.10.1790.10">
    <property type="entry name" value="PRD domain"/>
    <property type="match status" value="2"/>
</dbReference>
<name>A0ABU6BJ63_9BACL</name>
<accession>A0ABU6BJ63</accession>
<evidence type="ECO:0000259" key="6">
    <source>
        <dbReference type="PROSITE" id="PS51094"/>
    </source>
</evidence>
<dbReference type="EMBL" id="JPYA02000003">
    <property type="protein sequence ID" value="MEB3751759.1"/>
    <property type="molecule type" value="Genomic_DNA"/>
</dbReference>
<dbReference type="SUPFAM" id="SSF52794">
    <property type="entry name" value="PTS system IIB component-like"/>
    <property type="match status" value="1"/>
</dbReference>
<dbReference type="PROSITE" id="PS51094">
    <property type="entry name" value="PTS_EIIA_TYPE_2"/>
    <property type="match status" value="1"/>
</dbReference>
<dbReference type="RefSeq" id="WP_033019125.1">
    <property type="nucleotide sequence ID" value="NZ_JPYA02000003.1"/>
</dbReference>
<dbReference type="InterPro" id="IPR016152">
    <property type="entry name" value="PTrfase/Anion_transptr"/>
</dbReference>
<dbReference type="PANTHER" id="PTHR30185">
    <property type="entry name" value="CRYPTIC BETA-GLUCOSIDE BGL OPERON ANTITERMINATOR"/>
    <property type="match status" value="1"/>
</dbReference>
<dbReference type="InterPro" id="IPR036095">
    <property type="entry name" value="PTS_EIIB-like_sf"/>
</dbReference>
<dbReference type="InterPro" id="IPR050661">
    <property type="entry name" value="BglG_antiterminators"/>
</dbReference>
<dbReference type="SUPFAM" id="SSF63520">
    <property type="entry name" value="PTS-regulatory domain, PRD"/>
    <property type="match status" value="2"/>
</dbReference>
<dbReference type="Pfam" id="PF00359">
    <property type="entry name" value="PTS_EIIA_2"/>
    <property type="match status" value="1"/>
</dbReference>
<keyword evidence="10" id="KW-1185">Reference proteome</keyword>
<comment type="caution">
    <text evidence="9">The sequence shown here is derived from an EMBL/GenBank/DDBJ whole genome shotgun (WGS) entry which is preliminary data.</text>
</comment>
<evidence type="ECO:0000259" key="5">
    <source>
        <dbReference type="PROSITE" id="PS51000"/>
    </source>
</evidence>